<dbReference type="Proteomes" id="UP001501578">
    <property type="component" value="Unassembled WGS sequence"/>
</dbReference>
<protein>
    <submittedName>
        <fullName evidence="1">Uncharacterized protein</fullName>
    </submittedName>
</protein>
<comment type="caution">
    <text evidence="1">The sequence shown here is derived from an EMBL/GenBank/DDBJ whole genome shotgun (WGS) entry which is preliminary data.</text>
</comment>
<proteinExistence type="predicted"/>
<evidence type="ECO:0000313" key="1">
    <source>
        <dbReference type="EMBL" id="GAA0950893.1"/>
    </source>
</evidence>
<keyword evidence="2" id="KW-1185">Reference proteome</keyword>
<accession>A0ABN1R2A7</accession>
<gene>
    <name evidence="1" type="ORF">GCM10009560_70910</name>
</gene>
<dbReference type="EMBL" id="BAAAHQ010000048">
    <property type="protein sequence ID" value="GAA0950893.1"/>
    <property type="molecule type" value="Genomic_DNA"/>
</dbReference>
<sequence>MAEQLGEGFGREGHRLAFGDHYEVGQRDPDRRLPAATPGPVGFDGWDAVLGALQVLPVGRWTGRDPRGAAYDRAGFQPHRLSRSAVVDAGCRGPPTPLTGQVGTGPAVHAPAVPLALLGDQGHRPGVAGAMTILFRAPKETE</sequence>
<reference evidence="1 2" key="1">
    <citation type="journal article" date="2019" name="Int. J. Syst. Evol. Microbiol.">
        <title>The Global Catalogue of Microorganisms (GCM) 10K type strain sequencing project: providing services to taxonomists for standard genome sequencing and annotation.</title>
        <authorList>
            <consortium name="The Broad Institute Genomics Platform"/>
            <consortium name="The Broad Institute Genome Sequencing Center for Infectious Disease"/>
            <person name="Wu L."/>
            <person name="Ma J."/>
        </authorList>
    </citation>
    <scope>NUCLEOTIDE SEQUENCE [LARGE SCALE GENOMIC DNA]</scope>
    <source>
        <strain evidence="1 2">JCM 11136</strain>
    </source>
</reference>
<name>A0ABN1R2A7_9ACTN</name>
<organism evidence="1 2">
    <name type="scientific">Nonomuraea longicatena</name>
    <dbReference type="NCBI Taxonomy" id="83682"/>
    <lineage>
        <taxon>Bacteria</taxon>
        <taxon>Bacillati</taxon>
        <taxon>Actinomycetota</taxon>
        <taxon>Actinomycetes</taxon>
        <taxon>Streptosporangiales</taxon>
        <taxon>Streptosporangiaceae</taxon>
        <taxon>Nonomuraea</taxon>
    </lineage>
</organism>
<evidence type="ECO:0000313" key="2">
    <source>
        <dbReference type="Proteomes" id="UP001501578"/>
    </source>
</evidence>